<dbReference type="Gene3D" id="2.70.170.10">
    <property type="entry name" value="Neurotransmitter-gated ion-channel ligand-binding domain"/>
    <property type="match status" value="1"/>
</dbReference>
<reference evidence="2" key="2">
    <citation type="submission" date="2021-02" db="UniProtKB">
        <authorList>
            <consortium name="EnsemblMetazoa"/>
        </authorList>
    </citation>
    <scope>IDENTIFICATION</scope>
    <source>
        <strain evidence="2">JHB</strain>
    </source>
</reference>
<dbReference type="EMBL" id="DS232124">
    <property type="protein sequence ID" value="EDS35546.1"/>
    <property type="molecule type" value="Genomic_DNA"/>
</dbReference>
<dbReference type="GO" id="GO:0005230">
    <property type="term" value="F:extracellular ligand-gated monoatomic ion channel activity"/>
    <property type="evidence" value="ECO:0007669"/>
    <property type="project" value="InterPro"/>
</dbReference>
<dbReference type="KEGG" id="cqu:CpipJ_CPIJ011347"/>
<dbReference type="SUPFAM" id="SSF63712">
    <property type="entry name" value="Nicotinic receptor ligand binding domain-like"/>
    <property type="match status" value="1"/>
</dbReference>
<dbReference type="VEuPathDB" id="VectorBase:CQUJHB011486"/>
<evidence type="ECO:0000313" key="1">
    <source>
        <dbReference type="EMBL" id="EDS35546.1"/>
    </source>
</evidence>
<dbReference type="HOGENOM" id="CLU_1284423_0_0_1"/>
<dbReference type="EnsemblMetazoa" id="CPIJ011347-RA">
    <property type="protein sequence ID" value="CPIJ011347-PA"/>
    <property type="gene ID" value="CPIJ011347"/>
</dbReference>
<organism>
    <name type="scientific">Culex quinquefasciatus</name>
    <name type="common">Southern house mosquito</name>
    <name type="synonym">Culex pungens</name>
    <dbReference type="NCBI Taxonomy" id="7176"/>
    <lineage>
        <taxon>Eukaryota</taxon>
        <taxon>Metazoa</taxon>
        <taxon>Ecdysozoa</taxon>
        <taxon>Arthropoda</taxon>
        <taxon>Hexapoda</taxon>
        <taxon>Insecta</taxon>
        <taxon>Pterygota</taxon>
        <taxon>Neoptera</taxon>
        <taxon>Endopterygota</taxon>
        <taxon>Diptera</taxon>
        <taxon>Nematocera</taxon>
        <taxon>Culicoidea</taxon>
        <taxon>Culicidae</taxon>
        <taxon>Culicinae</taxon>
        <taxon>Culicini</taxon>
        <taxon>Culex</taxon>
        <taxon>Culex</taxon>
    </lineage>
</organism>
<evidence type="ECO:0000313" key="3">
    <source>
        <dbReference type="Proteomes" id="UP000002320"/>
    </source>
</evidence>
<sequence>MKFGSWTYDGNQLDLVLNSEDGGDLSDFITNGEWYLIVRQMSPYRNIPGASGHSRWWPLLPKYQISCPVSKTLTFDTHIAPTLMVPQMSPYQNIPGASGHSRSWPLLPICQISCPVSKTLKFDTHIAPTLMVRQMSPYRNIPGASGKFQVVANSNYQFPLMPAGMSWGVHASKLSAPGPPGHLLPGHQAICSRATKPSAPDVFASTSSSRMNFRD</sequence>
<reference evidence="1" key="1">
    <citation type="submission" date="2007-03" db="EMBL/GenBank/DDBJ databases">
        <title>Annotation of Culex pipiens quinquefasciatus.</title>
        <authorList>
            <consortium name="The Broad Institute Genome Sequencing Platform"/>
            <person name="Atkinson P.W."/>
            <person name="Hemingway J."/>
            <person name="Christensen B.M."/>
            <person name="Higgs S."/>
            <person name="Kodira C."/>
            <person name="Hannick L."/>
            <person name="Megy K."/>
            <person name="O'Leary S."/>
            <person name="Pearson M."/>
            <person name="Haas B.J."/>
            <person name="Mauceli E."/>
            <person name="Wortman J.R."/>
            <person name="Lee N.H."/>
            <person name="Guigo R."/>
            <person name="Stanke M."/>
            <person name="Alvarado L."/>
            <person name="Amedeo P."/>
            <person name="Antoine C.H."/>
            <person name="Arensburger P."/>
            <person name="Bidwell S.L."/>
            <person name="Crawford M."/>
            <person name="Camaro F."/>
            <person name="Devon K."/>
            <person name="Engels R."/>
            <person name="Hammond M."/>
            <person name="Howarth C."/>
            <person name="Koehrsen M."/>
            <person name="Lawson D."/>
            <person name="Montgomery P."/>
            <person name="Nene V."/>
            <person name="Nusbaum C."/>
            <person name="Puiu D."/>
            <person name="Romero-Severson J."/>
            <person name="Severson D.W."/>
            <person name="Shumway M."/>
            <person name="Sisk P."/>
            <person name="Stolte C."/>
            <person name="Zeng Q."/>
            <person name="Eisenstadt E."/>
            <person name="Fraser-Liggett C."/>
            <person name="Strausberg R."/>
            <person name="Galagan J."/>
            <person name="Birren B."/>
            <person name="Collins F.H."/>
        </authorList>
    </citation>
    <scope>NUCLEOTIDE SEQUENCE [LARGE SCALE GENOMIC DNA]</scope>
    <source>
        <strain evidence="1">JHB</strain>
    </source>
</reference>
<dbReference type="AlphaFoldDB" id="B0WVE4"/>
<dbReference type="InParanoid" id="B0WVE4"/>
<protein>
    <submittedName>
        <fullName evidence="1 2">Uncharacterized protein</fullName>
    </submittedName>
</protein>
<dbReference type="VEuPathDB" id="VectorBase:CPIJ011347"/>
<name>B0WVE4_CULQU</name>
<dbReference type="GO" id="GO:0016020">
    <property type="term" value="C:membrane"/>
    <property type="evidence" value="ECO:0007669"/>
    <property type="project" value="InterPro"/>
</dbReference>
<keyword evidence="3" id="KW-1185">Reference proteome</keyword>
<accession>B0WVE4</accession>
<proteinExistence type="predicted"/>
<dbReference type="Proteomes" id="UP000002320">
    <property type="component" value="Unassembled WGS sequence"/>
</dbReference>
<dbReference type="STRING" id="7176.B0WVE4"/>
<dbReference type="InterPro" id="IPR036734">
    <property type="entry name" value="Neur_chan_lig-bd_sf"/>
</dbReference>
<dbReference type="eggNOG" id="KOG3646">
    <property type="taxonomic scope" value="Eukaryota"/>
</dbReference>
<evidence type="ECO:0000313" key="2">
    <source>
        <dbReference type="EnsemblMetazoa" id="CPIJ011347-PA"/>
    </source>
</evidence>
<dbReference type="OrthoDB" id="5975154at2759"/>
<gene>
    <name evidence="2" type="primary">6043756</name>
    <name evidence="1" type="ORF">CpipJ_CPIJ011347</name>
</gene>